<name>A0AAD4BEW7_BOLED</name>
<dbReference type="EMBL" id="WHUW01000091">
    <property type="protein sequence ID" value="KAF8425832.1"/>
    <property type="molecule type" value="Genomic_DNA"/>
</dbReference>
<reference evidence="1" key="1">
    <citation type="submission" date="2019-10" db="EMBL/GenBank/DDBJ databases">
        <authorList>
            <consortium name="DOE Joint Genome Institute"/>
            <person name="Kuo A."/>
            <person name="Miyauchi S."/>
            <person name="Kiss E."/>
            <person name="Drula E."/>
            <person name="Kohler A."/>
            <person name="Sanchez-Garcia M."/>
            <person name="Andreopoulos B."/>
            <person name="Barry K.W."/>
            <person name="Bonito G."/>
            <person name="Buee M."/>
            <person name="Carver A."/>
            <person name="Chen C."/>
            <person name="Cichocki N."/>
            <person name="Clum A."/>
            <person name="Culley D."/>
            <person name="Crous P.W."/>
            <person name="Fauchery L."/>
            <person name="Girlanda M."/>
            <person name="Hayes R."/>
            <person name="Keri Z."/>
            <person name="LaButti K."/>
            <person name="Lipzen A."/>
            <person name="Lombard V."/>
            <person name="Magnuson J."/>
            <person name="Maillard F."/>
            <person name="Morin E."/>
            <person name="Murat C."/>
            <person name="Nolan M."/>
            <person name="Ohm R."/>
            <person name="Pangilinan J."/>
            <person name="Pereira M."/>
            <person name="Perotto S."/>
            <person name="Peter M."/>
            <person name="Riley R."/>
            <person name="Sitrit Y."/>
            <person name="Stielow B."/>
            <person name="Szollosi G."/>
            <person name="Zifcakova L."/>
            <person name="Stursova M."/>
            <person name="Spatafora J.W."/>
            <person name="Tedersoo L."/>
            <person name="Vaario L.-M."/>
            <person name="Yamada A."/>
            <person name="Yan M."/>
            <person name="Wang P."/>
            <person name="Xu J."/>
            <person name="Bruns T."/>
            <person name="Baldrian P."/>
            <person name="Vilgalys R."/>
            <person name="Henrissat B."/>
            <person name="Grigoriev I.V."/>
            <person name="Hibbett D."/>
            <person name="Nagy L.G."/>
            <person name="Martin F.M."/>
        </authorList>
    </citation>
    <scope>NUCLEOTIDE SEQUENCE</scope>
    <source>
        <strain evidence="1">BED1</strain>
    </source>
</reference>
<keyword evidence="2" id="KW-1185">Reference proteome</keyword>
<reference evidence="1" key="2">
    <citation type="journal article" date="2020" name="Nat. Commun.">
        <title>Large-scale genome sequencing of mycorrhizal fungi provides insights into the early evolution of symbiotic traits.</title>
        <authorList>
            <person name="Miyauchi S."/>
            <person name="Kiss E."/>
            <person name="Kuo A."/>
            <person name="Drula E."/>
            <person name="Kohler A."/>
            <person name="Sanchez-Garcia M."/>
            <person name="Morin E."/>
            <person name="Andreopoulos B."/>
            <person name="Barry K.W."/>
            <person name="Bonito G."/>
            <person name="Buee M."/>
            <person name="Carver A."/>
            <person name="Chen C."/>
            <person name="Cichocki N."/>
            <person name="Clum A."/>
            <person name="Culley D."/>
            <person name="Crous P.W."/>
            <person name="Fauchery L."/>
            <person name="Girlanda M."/>
            <person name="Hayes R.D."/>
            <person name="Keri Z."/>
            <person name="LaButti K."/>
            <person name="Lipzen A."/>
            <person name="Lombard V."/>
            <person name="Magnuson J."/>
            <person name="Maillard F."/>
            <person name="Murat C."/>
            <person name="Nolan M."/>
            <person name="Ohm R.A."/>
            <person name="Pangilinan J."/>
            <person name="Pereira M.F."/>
            <person name="Perotto S."/>
            <person name="Peter M."/>
            <person name="Pfister S."/>
            <person name="Riley R."/>
            <person name="Sitrit Y."/>
            <person name="Stielow J.B."/>
            <person name="Szollosi G."/>
            <person name="Zifcakova L."/>
            <person name="Stursova M."/>
            <person name="Spatafora J.W."/>
            <person name="Tedersoo L."/>
            <person name="Vaario L.M."/>
            <person name="Yamada A."/>
            <person name="Yan M."/>
            <person name="Wang P."/>
            <person name="Xu J."/>
            <person name="Bruns T."/>
            <person name="Baldrian P."/>
            <person name="Vilgalys R."/>
            <person name="Dunand C."/>
            <person name="Henrissat B."/>
            <person name="Grigoriev I.V."/>
            <person name="Hibbett D."/>
            <person name="Nagy L.G."/>
            <person name="Martin F.M."/>
        </authorList>
    </citation>
    <scope>NUCLEOTIDE SEQUENCE</scope>
    <source>
        <strain evidence="1">BED1</strain>
    </source>
</reference>
<comment type="caution">
    <text evidence="1">The sequence shown here is derived from an EMBL/GenBank/DDBJ whole genome shotgun (WGS) entry which is preliminary data.</text>
</comment>
<evidence type="ECO:0000313" key="1">
    <source>
        <dbReference type="EMBL" id="KAF8425832.1"/>
    </source>
</evidence>
<accession>A0AAD4BEW7</accession>
<sequence length="191" mass="20705">MSIRAANTSTPRPFTTVLTPPLARSNHTACPCCPSVRAPSSCKSKIMRIIRIAKPPPPPSAPPPAPCKITLHRTHRKYRHPTCATVARLRYVGIRVANTRTAPSSTPAYCKTLPRPHLHGALQDCAAFNVLEIPSLPCQRAHPLLPSCNITLHHTTAPSSVASAPGCLQDNAIPRILRPETPPRILQDKRG</sequence>
<protein>
    <submittedName>
        <fullName evidence="1">Uncharacterized protein</fullName>
    </submittedName>
</protein>
<proteinExistence type="predicted"/>
<dbReference type="Proteomes" id="UP001194468">
    <property type="component" value="Unassembled WGS sequence"/>
</dbReference>
<gene>
    <name evidence="1" type="ORF">L210DRAFT_986553</name>
</gene>
<organism evidence="1 2">
    <name type="scientific">Boletus edulis BED1</name>
    <dbReference type="NCBI Taxonomy" id="1328754"/>
    <lineage>
        <taxon>Eukaryota</taxon>
        <taxon>Fungi</taxon>
        <taxon>Dikarya</taxon>
        <taxon>Basidiomycota</taxon>
        <taxon>Agaricomycotina</taxon>
        <taxon>Agaricomycetes</taxon>
        <taxon>Agaricomycetidae</taxon>
        <taxon>Boletales</taxon>
        <taxon>Boletineae</taxon>
        <taxon>Boletaceae</taxon>
        <taxon>Boletoideae</taxon>
        <taxon>Boletus</taxon>
    </lineage>
</organism>
<dbReference type="AlphaFoldDB" id="A0AAD4BEW7"/>
<evidence type="ECO:0000313" key="2">
    <source>
        <dbReference type="Proteomes" id="UP001194468"/>
    </source>
</evidence>